<dbReference type="InterPro" id="IPR011055">
    <property type="entry name" value="Dup_hybrid_motif"/>
</dbReference>
<dbReference type="Pfam" id="PF01551">
    <property type="entry name" value="Peptidase_M23"/>
    <property type="match status" value="1"/>
</dbReference>
<dbReference type="AlphaFoldDB" id="A0A7M1SPE9"/>
<dbReference type="InterPro" id="IPR050570">
    <property type="entry name" value="Cell_wall_metabolism_enzyme"/>
</dbReference>
<sequence length="250" mass="27316">MPSRDALHDAIIVDFPLRGSGWTAVTTPAERIPSHGTDLLGQRFAYDFVQVDHRPGFHAHPAPTWRMLLSGAPTREFYGWGQPIHAPCDAEVIRVVDGVRERGWVHPAREAARTMHTAATFRPESVAQMAAVLGNHVILRAADHRGGPVFVGLGHLQRHSAQVRSGQRVRAGEFVGRVGHSGNSTMPHLHLQLMDSADLRVARGLPCAFASYDVVERPEEGRTIITPVTDGIPKRFERLIGRGPAGVGRA</sequence>
<dbReference type="PANTHER" id="PTHR21666">
    <property type="entry name" value="PEPTIDASE-RELATED"/>
    <property type="match status" value="1"/>
</dbReference>
<reference evidence="2 3" key="1">
    <citation type="submission" date="2020-10" db="EMBL/GenBank/DDBJ databases">
        <title>Haloactinobacterium sp. RN3S43, a bacterium isolated from saline soil.</title>
        <authorList>
            <person name="Sun J.-Q."/>
        </authorList>
    </citation>
    <scope>NUCLEOTIDE SEQUENCE [LARGE SCALE GENOMIC DNA]</scope>
    <source>
        <strain evidence="2 3">RN3S43</strain>
    </source>
</reference>
<dbReference type="EMBL" id="CP063169">
    <property type="protein sequence ID" value="QOR69311.1"/>
    <property type="molecule type" value="Genomic_DNA"/>
</dbReference>
<evidence type="ECO:0000259" key="1">
    <source>
        <dbReference type="Pfam" id="PF01551"/>
    </source>
</evidence>
<evidence type="ECO:0000313" key="3">
    <source>
        <dbReference type="Proteomes" id="UP000593758"/>
    </source>
</evidence>
<proteinExistence type="predicted"/>
<keyword evidence="3" id="KW-1185">Reference proteome</keyword>
<dbReference type="Gene3D" id="2.70.70.10">
    <property type="entry name" value="Glucose Permease (Domain IIA)"/>
    <property type="match status" value="1"/>
</dbReference>
<dbReference type="SUPFAM" id="SSF51261">
    <property type="entry name" value="Duplicated hybrid motif"/>
    <property type="match status" value="1"/>
</dbReference>
<protein>
    <submittedName>
        <fullName evidence="2">M23 family metallopeptidase</fullName>
    </submittedName>
</protein>
<dbReference type="GO" id="GO:0004222">
    <property type="term" value="F:metalloendopeptidase activity"/>
    <property type="evidence" value="ECO:0007669"/>
    <property type="project" value="TreeGrafter"/>
</dbReference>
<gene>
    <name evidence="2" type="ORF">IM660_11405</name>
</gene>
<dbReference type="PANTHER" id="PTHR21666:SF270">
    <property type="entry name" value="MUREIN HYDROLASE ACTIVATOR ENVC"/>
    <property type="match status" value="1"/>
</dbReference>
<accession>A0A7M1SPE9</accession>
<evidence type="ECO:0000313" key="2">
    <source>
        <dbReference type="EMBL" id="QOR69311.1"/>
    </source>
</evidence>
<dbReference type="RefSeq" id="WP_193495607.1">
    <property type="nucleotide sequence ID" value="NZ_CP063169.1"/>
</dbReference>
<dbReference type="KEGG" id="halt:IM660_11405"/>
<feature type="domain" description="M23ase beta-sheet core" evidence="1">
    <location>
        <begin position="132"/>
        <end position="195"/>
    </location>
</feature>
<dbReference type="InterPro" id="IPR016047">
    <property type="entry name" value="M23ase_b-sheet_dom"/>
</dbReference>
<dbReference type="CDD" id="cd12797">
    <property type="entry name" value="M23_peptidase"/>
    <property type="match status" value="1"/>
</dbReference>
<dbReference type="Proteomes" id="UP000593758">
    <property type="component" value="Chromosome"/>
</dbReference>
<name>A0A7M1SPE9_9MICO</name>
<organism evidence="2 3">
    <name type="scientific">Ruania alkalisoli</name>
    <dbReference type="NCBI Taxonomy" id="2779775"/>
    <lineage>
        <taxon>Bacteria</taxon>
        <taxon>Bacillati</taxon>
        <taxon>Actinomycetota</taxon>
        <taxon>Actinomycetes</taxon>
        <taxon>Micrococcales</taxon>
        <taxon>Ruaniaceae</taxon>
        <taxon>Ruania</taxon>
    </lineage>
</organism>